<evidence type="ECO:0000256" key="3">
    <source>
        <dbReference type="ARBA" id="ARBA00022448"/>
    </source>
</evidence>
<dbReference type="InterPro" id="IPR000531">
    <property type="entry name" value="Beta-barrel_TonB"/>
</dbReference>
<dbReference type="CDD" id="cd01347">
    <property type="entry name" value="ligand_gated_channel"/>
    <property type="match status" value="1"/>
</dbReference>
<evidence type="ECO:0000256" key="12">
    <source>
        <dbReference type="PROSITE-ProRule" id="PRU10144"/>
    </source>
</evidence>
<dbReference type="Pfam" id="PF00593">
    <property type="entry name" value="TonB_dep_Rec_b-barrel"/>
    <property type="match status" value="1"/>
</dbReference>
<evidence type="ECO:0000256" key="9">
    <source>
        <dbReference type="ARBA" id="ARBA00023170"/>
    </source>
</evidence>
<keyword evidence="9 17" id="KW-0675">Receptor</keyword>
<dbReference type="NCBIfam" id="TIGR01776">
    <property type="entry name" value="TonB-tbp-lbp"/>
    <property type="match status" value="1"/>
</dbReference>
<dbReference type="EMBL" id="RQYC01000009">
    <property type="protein sequence ID" value="RRD89969.1"/>
    <property type="molecule type" value="Genomic_DNA"/>
</dbReference>
<keyword evidence="18" id="KW-1185">Reference proteome</keyword>
<evidence type="ECO:0000256" key="2">
    <source>
        <dbReference type="ARBA" id="ARBA00009810"/>
    </source>
</evidence>
<feature type="short sequence motif" description="TonB C-terminal box" evidence="12">
    <location>
        <begin position="931"/>
        <end position="948"/>
    </location>
</feature>
<dbReference type="InterPro" id="IPR010949">
    <property type="entry name" value="TonB_Hb/transfer/lactofer_rcpt"/>
</dbReference>
<keyword evidence="10 11" id="KW-0998">Cell outer membrane</keyword>
<name>A0A3P2A3Q5_9NEIS</name>
<evidence type="ECO:0000256" key="6">
    <source>
        <dbReference type="ARBA" id="ARBA00022729"/>
    </source>
</evidence>
<feature type="domain" description="TonB-dependent receptor-like beta-barrel" evidence="15">
    <location>
        <begin position="391"/>
        <end position="902"/>
    </location>
</feature>
<reference evidence="17 18" key="1">
    <citation type="submission" date="2018-11" db="EMBL/GenBank/DDBJ databases">
        <title>Genomes From Bacteria Associated with the Canine Oral Cavity: a Test Case for Automated Genome-Based Taxonomic Assignment.</title>
        <authorList>
            <person name="Coil D.A."/>
            <person name="Jospin G."/>
            <person name="Darling A.E."/>
            <person name="Wallis C."/>
            <person name="Davis I.J."/>
            <person name="Harris S."/>
            <person name="Eisen J.A."/>
            <person name="Holcombe L.J."/>
            <person name="O'Flynn C."/>
        </authorList>
    </citation>
    <scope>NUCLEOTIDE SEQUENCE [LARGE SCALE GENOMIC DNA]</scope>
    <source>
        <strain evidence="17 18">COT-280</strain>
    </source>
</reference>
<evidence type="ECO:0000256" key="4">
    <source>
        <dbReference type="ARBA" id="ARBA00022452"/>
    </source>
</evidence>
<dbReference type="InterPro" id="IPR012910">
    <property type="entry name" value="Plug_dom"/>
</dbReference>
<dbReference type="SUPFAM" id="SSF56935">
    <property type="entry name" value="Porins"/>
    <property type="match status" value="1"/>
</dbReference>
<dbReference type="PROSITE" id="PS52016">
    <property type="entry name" value="TONB_DEPENDENT_REC_3"/>
    <property type="match status" value="1"/>
</dbReference>
<feature type="signal peptide" evidence="14">
    <location>
        <begin position="1"/>
        <end position="23"/>
    </location>
</feature>
<dbReference type="AlphaFoldDB" id="A0A3P2A3Q5"/>
<comment type="similarity">
    <text evidence="2 11 13">Belongs to the TonB-dependent receptor family.</text>
</comment>
<dbReference type="InterPro" id="IPR010917">
    <property type="entry name" value="TonB_rcpt_CS"/>
</dbReference>
<evidence type="ECO:0000256" key="13">
    <source>
        <dbReference type="RuleBase" id="RU003357"/>
    </source>
</evidence>
<keyword evidence="3 11" id="KW-0813">Transport</keyword>
<evidence type="ECO:0000256" key="8">
    <source>
        <dbReference type="ARBA" id="ARBA00023136"/>
    </source>
</evidence>
<dbReference type="NCBIfam" id="TIGR01786">
    <property type="entry name" value="TonB-hemlactrns"/>
    <property type="match status" value="1"/>
</dbReference>
<dbReference type="PROSITE" id="PS01156">
    <property type="entry name" value="TONB_DEPENDENT_REC_2"/>
    <property type="match status" value="1"/>
</dbReference>
<sequence length="948" mass="107151">MRTRLTLLCLALGSTLFTPHLHAADTQEEQEKVTVLDALSAVGKRKATRRDNEVTGLGKITKNADDIRKEQIFGIRDLTRYDPSISVVEQGRGASSGYSMRGVDRNRVALLVDGLPQIQSYTTRYSKANGGAVNEIEYENLRSIELSKGASSAEYGNGALGGAVGFRSKEARDILAPGKNWGIDSKTAYSSKNRQVMQSLGIAARHQGWEGLLQYTIRKGKETRIHRDAERLQQSFTRLGAVADGYLLEKGSTPDQRDKGWFILADECPNYETSPCTPKYHATHTRGLTHQDVGGSQTLSARREARTDPPLTAAEAEAYAKRLHPTETVSAKDYTGPDRIAPNPMDYNSRSLLLKGSYRIAPSHRIGAVVEQTAQRYDIRDMTVPAYHTPQDYRDDIRYATGGAYSGNEPAAGLVIDKGLGGARKSSLQWSRTHFFDEHHKKGRQGIYYEYTADKGWADNFAIRFDQQNISINSRWQQLNCSVYPTVDKNCRVSTDKPWSFAESERNRYSERHRLLQLQWGKTFKLGNTTHKLNLLAGHDAFRSKLERGDYFAEHAQNRFEDIRADTRYYGSYDNPFVYRRREPVIMRRELCDTSGKSKGLDDCSPRLINGSNQFVAFRNHIAFGRFADWGIGLRYDRHRFKSSDPWTSTGTFRNFSWNSGLTVRPTTQTALSYRISSGYRVPAFYELFGRRNPAASIDHPGHYVGKFRPEKALNQEFGVGFKGAFGTLEASYFHNRYKDLITEGKPIGVDGYDQWGYHNLQNISLGGVNFLGKIYWDGISEKLPEGLYTHAAYSRIRAKKVSTKAGFSFTDSPLLDTLQPDRYILGIGYDHPEGKWGFNHTFTYSAAKNNRDLVGTEYYANGKALALKGTRHRSKRWYTHDLSGYYRLKERFTLRAGVYNLTNRKYSTWESVRQSSINAVNPDGGTRNHASYAAPGRNYTLSLEAKF</sequence>
<dbReference type="Gene3D" id="2.40.170.20">
    <property type="entry name" value="TonB-dependent receptor, beta-barrel domain"/>
    <property type="match status" value="1"/>
</dbReference>
<comment type="subcellular location">
    <subcellularLocation>
        <location evidence="1 11">Cell outer membrane</location>
        <topology evidence="1 11">Multi-pass membrane protein</topology>
    </subcellularLocation>
</comment>
<keyword evidence="6 14" id="KW-0732">Signal</keyword>
<keyword evidence="7 13" id="KW-0798">TonB box</keyword>
<dbReference type="Proteomes" id="UP000269923">
    <property type="component" value="Unassembled WGS sequence"/>
</dbReference>
<dbReference type="GO" id="GO:0015344">
    <property type="term" value="F:siderophore uptake transmembrane transporter activity"/>
    <property type="evidence" value="ECO:0007669"/>
    <property type="project" value="TreeGrafter"/>
</dbReference>
<feature type="chain" id="PRO_5017960454" evidence="14">
    <location>
        <begin position="24"/>
        <end position="948"/>
    </location>
</feature>
<evidence type="ECO:0000259" key="16">
    <source>
        <dbReference type="Pfam" id="PF07715"/>
    </source>
</evidence>
<comment type="caution">
    <text evidence="17">The sequence shown here is derived from an EMBL/GenBank/DDBJ whole genome shotgun (WGS) entry which is preliminary data.</text>
</comment>
<dbReference type="PANTHER" id="PTHR30069:SF54">
    <property type="entry name" value="TRANSFERRIN-BINDING PROTEIN A"/>
    <property type="match status" value="1"/>
</dbReference>
<dbReference type="InterPro" id="IPR039426">
    <property type="entry name" value="TonB-dep_rcpt-like"/>
</dbReference>
<dbReference type="Pfam" id="PF07715">
    <property type="entry name" value="Plug"/>
    <property type="match status" value="1"/>
</dbReference>
<dbReference type="InterPro" id="IPR010948">
    <property type="entry name" value="TonB_lacto/transferrin_rcpt"/>
</dbReference>
<gene>
    <name evidence="17" type="ORF">EII21_07055</name>
</gene>
<organism evidence="17 18">
    <name type="scientific">Conchiformibius steedae</name>
    <dbReference type="NCBI Taxonomy" id="153493"/>
    <lineage>
        <taxon>Bacteria</taxon>
        <taxon>Pseudomonadati</taxon>
        <taxon>Pseudomonadota</taxon>
        <taxon>Betaproteobacteria</taxon>
        <taxon>Neisseriales</taxon>
        <taxon>Neisseriaceae</taxon>
        <taxon>Conchiformibius</taxon>
    </lineage>
</organism>
<dbReference type="Gene3D" id="2.170.130.10">
    <property type="entry name" value="TonB-dependent receptor, plug domain"/>
    <property type="match status" value="1"/>
</dbReference>
<protein>
    <submittedName>
        <fullName evidence="17">Lactoferrin/transferrin family TonB-dependent receptor</fullName>
    </submittedName>
</protein>
<evidence type="ECO:0000256" key="10">
    <source>
        <dbReference type="ARBA" id="ARBA00023237"/>
    </source>
</evidence>
<evidence type="ECO:0000256" key="5">
    <source>
        <dbReference type="ARBA" id="ARBA00022692"/>
    </source>
</evidence>
<evidence type="ECO:0000313" key="17">
    <source>
        <dbReference type="EMBL" id="RRD89969.1"/>
    </source>
</evidence>
<dbReference type="PANTHER" id="PTHR30069">
    <property type="entry name" value="TONB-DEPENDENT OUTER MEMBRANE RECEPTOR"/>
    <property type="match status" value="1"/>
</dbReference>
<dbReference type="RefSeq" id="WP_124795097.1">
    <property type="nucleotide sequence ID" value="NZ_RQYC01000009.1"/>
</dbReference>
<accession>A0A3P2A3Q5</accession>
<dbReference type="GO" id="GO:0044718">
    <property type="term" value="P:siderophore transmembrane transport"/>
    <property type="evidence" value="ECO:0007669"/>
    <property type="project" value="TreeGrafter"/>
</dbReference>
<evidence type="ECO:0000256" key="14">
    <source>
        <dbReference type="SAM" id="SignalP"/>
    </source>
</evidence>
<dbReference type="STRING" id="1121352.GCA_000620925_01300"/>
<dbReference type="GO" id="GO:0009279">
    <property type="term" value="C:cell outer membrane"/>
    <property type="evidence" value="ECO:0007669"/>
    <property type="project" value="UniProtKB-SubCell"/>
</dbReference>
<dbReference type="InterPro" id="IPR036942">
    <property type="entry name" value="Beta-barrel_TonB_sf"/>
</dbReference>
<evidence type="ECO:0000259" key="15">
    <source>
        <dbReference type="Pfam" id="PF00593"/>
    </source>
</evidence>
<evidence type="ECO:0000256" key="1">
    <source>
        <dbReference type="ARBA" id="ARBA00004571"/>
    </source>
</evidence>
<dbReference type="InterPro" id="IPR037066">
    <property type="entry name" value="Plug_dom_sf"/>
</dbReference>
<dbReference type="GO" id="GO:0015091">
    <property type="term" value="F:ferric iron transmembrane transporter activity"/>
    <property type="evidence" value="ECO:0007669"/>
    <property type="project" value="InterPro"/>
</dbReference>
<evidence type="ECO:0000256" key="11">
    <source>
        <dbReference type="PROSITE-ProRule" id="PRU01360"/>
    </source>
</evidence>
<keyword evidence="4 11" id="KW-1134">Transmembrane beta strand</keyword>
<keyword evidence="5 11" id="KW-0812">Transmembrane</keyword>
<keyword evidence="8 11" id="KW-0472">Membrane</keyword>
<proteinExistence type="inferred from homology"/>
<feature type="domain" description="TonB-dependent receptor plug" evidence="16">
    <location>
        <begin position="63"/>
        <end position="163"/>
    </location>
</feature>
<dbReference type="OrthoDB" id="9764669at2"/>
<evidence type="ECO:0000256" key="7">
    <source>
        <dbReference type="ARBA" id="ARBA00023077"/>
    </source>
</evidence>
<evidence type="ECO:0000313" key="18">
    <source>
        <dbReference type="Proteomes" id="UP000269923"/>
    </source>
</evidence>